<keyword evidence="1" id="KW-0175">Coiled coil</keyword>
<comment type="caution">
    <text evidence="3">The sequence shown here is derived from an EMBL/GenBank/DDBJ whole genome shotgun (WGS) entry which is preliminary data.</text>
</comment>
<feature type="coiled-coil region" evidence="1">
    <location>
        <begin position="357"/>
        <end position="384"/>
    </location>
</feature>
<organism evidence="3 4">
    <name type="scientific">Thermonema lapsum</name>
    <dbReference type="NCBI Taxonomy" id="28195"/>
    <lineage>
        <taxon>Bacteria</taxon>
        <taxon>Pseudomonadati</taxon>
        <taxon>Bacteroidota</taxon>
        <taxon>Cytophagia</taxon>
        <taxon>Cytophagales</taxon>
        <taxon>Thermonemataceae</taxon>
        <taxon>Thermonema</taxon>
    </lineage>
</organism>
<dbReference type="AlphaFoldDB" id="A0A846MNU9"/>
<dbReference type="EMBL" id="JAASRN010000001">
    <property type="protein sequence ID" value="NIK73258.1"/>
    <property type="molecule type" value="Genomic_DNA"/>
</dbReference>
<keyword evidence="2" id="KW-0732">Signal</keyword>
<protein>
    <submittedName>
        <fullName evidence="3">Uncharacterized coiled-coil DUF342 family protein</fullName>
    </submittedName>
</protein>
<feature type="chain" id="PRO_5032910164" evidence="2">
    <location>
        <begin position="21"/>
        <end position="397"/>
    </location>
</feature>
<sequence length="397" mass="47086">MKKHLLYWFIAFCASTHANAQLDSLRQLLLHTQSSYRDSLELLRRQYAELSQHVQWQGQMIRELREKRRATAHTQYEHHVQSIRQTVLFCEQSSRSLQAIENFITSSYYFNFINNLHNPTNQELGFSLKEATIRLVQEKIFSRAKRFKKGARLIALMQHIFDSPLSQAVSEVIPTVHYFQSVTQLIYKVAFEEEDITISDLKAFETELQKYLRYYEMLSDVNRQSQQNLSSLRVRAQALHQLLLEFVRQQCITLHPEKREEIKQLPLSTLMHSYYQYSHVDSLIRNIEASYTDAGKIQYEQLTSDTRLIYPVIAIQKVHQIDQELETLYREFLSLLDGYHQAIENILRNSRQLSQKPEAIDNKIQELKEQYARLRAEIVRSVNVEQVRNYMQRIPLQ</sequence>
<feature type="signal peptide" evidence="2">
    <location>
        <begin position="1"/>
        <end position="20"/>
    </location>
</feature>
<name>A0A846MNU9_9BACT</name>
<reference evidence="3 4" key="1">
    <citation type="submission" date="2020-03" db="EMBL/GenBank/DDBJ databases">
        <title>Genomic Encyclopedia of Type Strains, Phase IV (KMG-IV): sequencing the most valuable type-strain genomes for metagenomic binning, comparative biology and taxonomic classification.</title>
        <authorList>
            <person name="Goeker M."/>
        </authorList>
    </citation>
    <scope>NUCLEOTIDE SEQUENCE [LARGE SCALE GENOMIC DNA]</scope>
    <source>
        <strain evidence="3 4">DSM 5718</strain>
    </source>
</reference>
<accession>A0A846MNU9</accession>
<dbReference type="Proteomes" id="UP000537126">
    <property type="component" value="Unassembled WGS sequence"/>
</dbReference>
<gene>
    <name evidence="3" type="ORF">FHS56_000744</name>
</gene>
<dbReference type="RefSeq" id="WP_166918516.1">
    <property type="nucleotide sequence ID" value="NZ_JAASRN010000001.1"/>
</dbReference>
<evidence type="ECO:0000256" key="1">
    <source>
        <dbReference type="SAM" id="Coils"/>
    </source>
</evidence>
<evidence type="ECO:0000256" key="2">
    <source>
        <dbReference type="SAM" id="SignalP"/>
    </source>
</evidence>
<evidence type="ECO:0000313" key="3">
    <source>
        <dbReference type="EMBL" id="NIK73258.1"/>
    </source>
</evidence>
<proteinExistence type="predicted"/>
<evidence type="ECO:0000313" key="4">
    <source>
        <dbReference type="Proteomes" id="UP000537126"/>
    </source>
</evidence>
<keyword evidence="4" id="KW-1185">Reference proteome</keyword>